<keyword evidence="5 10" id="KW-0378">Hydrolase</keyword>
<keyword evidence="10" id="KW-0507">mRNA processing</keyword>
<dbReference type="Pfam" id="PF05652">
    <property type="entry name" value="DcpS"/>
    <property type="match status" value="1"/>
</dbReference>
<reference evidence="14" key="1">
    <citation type="submission" date="2016-11" db="UniProtKB">
        <authorList>
            <consortium name="WormBaseParasite"/>
        </authorList>
    </citation>
    <scope>IDENTIFICATION</scope>
</reference>
<comment type="similarity">
    <text evidence="2 10">Belongs to the HIT family.</text>
</comment>
<dbReference type="AlphaFoldDB" id="A0A1I7XLC2"/>
<evidence type="ECO:0000256" key="3">
    <source>
        <dbReference type="ARBA" id="ARBA00012520"/>
    </source>
</evidence>
<keyword evidence="6 10" id="KW-0539">Nucleus</keyword>
<accession>A0A1I7XLC2</accession>
<feature type="active site" description="Nucleophile" evidence="11">
    <location>
        <position position="259"/>
    </location>
</feature>
<evidence type="ECO:0000313" key="14">
    <source>
        <dbReference type="WBParaSite" id="Hba_18103"/>
    </source>
</evidence>
<evidence type="ECO:0000256" key="7">
    <source>
        <dbReference type="ARBA" id="ARBA00048222"/>
    </source>
</evidence>
<evidence type="ECO:0000256" key="10">
    <source>
        <dbReference type="PIRNR" id="PIRNR028973"/>
    </source>
</evidence>
<comment type="catalytic activity">
    <reaction evidence="8">
        <text>a 5'-end (N(2),N(2),N(7)-trimethyl 5'-triphosphoguanosine)-ribonucleoside in mRNA + H2O = (N(2),N(2),N(7))-trimethyl-GMP + a 5'-end diphospho-ribonucleoside in mRNA + 2 H(+)</text>
        <dbReference type="Rhea" id="RHEA:65384"/>
        <dbReference type="Rhea" id="RHEA-COMP:17165"/>
        <dbReference type="Rhea" id="RHEA-COMP:17171"/>
        <dbReference type="ChEBI" id="CHEBI:15377"/>
        <dbReference type="ChEBI" id="CHEBI:15378"/>
        <dbReference type="ChEBI" id="CHEBI:74434"/>
        <dbReference type="ChEBI" id="CHEBI:167616"/>
        <dbReference type="ChEBI" id="CHEBI:167623"/>
        <dbReference type="EC" id="3.6.1.59"/>
    </reaction>
</comment>
<evidence type="ECO:0000256" key="2">
    <source>
        <dbReference type="ARBA" id="ARBA00010208"/>
    </source>
</evidence>
<evidence type="ECO:0000256" key="8">
    <source>
        <dbReference type="ARBA" id="ARBA00050148"/>
    </source>
</evidence>
<proteinExistence type="inferred from homology"/>
<feature type="binding site" evidence="12">
    <location>
        <position position="187"/>
    </location>
    <ligand>
        <name>substrate</name>
    </ligand>
</feature>
<dbReference type="PIRSF" id="PIRSF028973">
    <property type="entry name" value="Scavenger_mRNA_decap_enz"/>
    <property type="match status" value="1"/>
</dbReference>
<keyword evidence="13" id="KW-1185">Reference proteome</keyword>
<dbReference type="InterPro" id="IPR036265">
    <property type="entry name" value="HIT-like_sf"/>
</dbReference>
<evidence type="ECO:0000256" key="11">
    <source>
        <dbReference type="PIRSR" id="PIRSR028973-1"/>
    </source>
</evidence>
<dbReference type="Pfam" id="PF11969">
    <property type="entry name" value="DcpS_C"/>
    <property type="match status" value="1"/>
</dbReference>
<name>A0A1I7XLC2_HETBA</name>
<dbReference type="GO" id="GO:0006397">
    <property type="term" value="P:mRNA processing"/>
    <property type="evidence" value="ECO:0007669"/>
    <property type="project" value="UniProtKB-KW"/>
</dbReference>
<feature type="binding site" evidence="12">
    <location>
        <position position="157"/>
    </location>
    <ligand>
        <name>substrate</name>
    </ligand>
</feature>
<dbReference type="FunFam" id="3.30.200.40:FF:000003">
    <property type="entry name" value="m7GpppX diphosphatase"/>
    <property type="match status" value="1"/>
</dbReference>
<dbReference type="PANTHER" id="PTHR12978">
    <property type="entry name" value="HISTIDINE TRIAD HIT PROTEIN MEMBER"/>
    <property type="match status" value="1"/>
</dbReference>
<sequence length="321" mass="37251">MGERLELKSLVNNASMSERQAQMWLKSALFKEVLGSDTSHKSLFIRLEQPSGEQGVFLLNKSIFSENNQDIIDLINSAKLKELSKNDIFGNYEVQVDPQINTIQSQLIYPANEKIIAKYRKEEKFIIKETAEDYKTITLEFIQSCQLNLTVCYYIIWVYNLLAKQAEAERIIFEDPDIHNGFILSPDIKWDGINIENLYVLAIIHRRGVKSIRDLTSDDLPLLENIRNKSLAAIREKYDVRSDQIRSYFHYQPSFYHLHVHFVNLKYDAPASSTLSAVLLDDVINNLYIAADYYKKATLSFSRKKSDKLLQMYRDAGRCQE</sequence>
<evidence type="ECO:0000313" key="13">
    <source>
        <dbReference type="Proteomes" id="UP000095283"/>
    </source>
</evidence>
<dbReference type="EC" id="3.6.1.59" evidence="3 10"/>
<evidence type="ECO:0000256" key="1">
    <source>
        <dbReference type="ARBA" id="ARBA00004123"/>
    </source>
</evidence>
<dbReference type="SUPFAM" id="SSF102860">
    <property type="entry name" value="mRNA decapping enzyme DcpS N-terminal domain"/>
    <property type="match status" value="1"/>
</dbReference>
<dbReference type="GO" id="GO:0000290">
    <property type="term" value="P:deadenylation-dependent decapping of nuclear-transcribed mRNA"/>
    <property type="evidence" value="ECO:0007669"/>
    <property type="project" value="UniProtKB-UniRule"/>
</dbReference>
<dbReference type="WBParaSite" id="Hba_18103">
    <property type="protein sequence ID" value="Hba_18103"/>
    <property type="gene ID" value="Hba_18103"/>
</dbReference>
<dbReference type="Gene3D" id="3.30.428.10">
    <property type="entry name" value="HIT-like"/>
    <property type="match status" value="1"/>
</dbReference>
<comment type="function">
    <text evidence="9">Decapping scavenger enzyme that catalyzes the cleavage of a residual cap structure following the degradation of mRNAs of the 3'-&gt;5' exosome-mediated mRNA decay pathway. Hydrolyzes cap analog structures like 7-methylguanosine nucleoside triphosphate (m7GpppG) and tri-methyl guanosine nucleoside triphosphate (m3(2,2,7)GpppG) with up to 2 nucleotide substrates (small capped oligoribonucleotides) and specifically releases 5'-phosphorylated RNA fragments and 7-methylguanosine monophosphate (m7GMP). Does not hydrolyze unmethylated cap analog (GpppG) and shows no decapping activity on intact m7GpppG-capped mRNA molecules. Does not hydrolyze 7-methylguanosine diphosphate (m7GDP) and tri-methylguanosine diphosphate (m3(2,2,7)GDP) to m(7)GMP and m3(2,2,7)GMP, respectively. May also play a role in the 5'-&gt;3 mRNA decay pathway; m7GDP, the downstream product released by the 5'-&gt;3' mRNA mediated decapping activity, may be also converted by dcs-1 to m7GMP. Binds to m7GpppG and strongly to m7GDP.</text>
</comment>
<dbReference type="InterPro" id="IPR011145">
    <property type="entry name" value="Scavenger_mRNA_decap_enz_N"/>
</dbReference>
<dbReference type="SUPFAM" id="SSF54197">
    <property type="entry name" value="HIT-like"/>
    <property type="match status" value="1"/>
</dbReference>
<evidence type="ECO:0000256" key="12">
    <source>
        <dbReference type="PIRSR" id="PIRSR028973-2"/>
    </source>
</evidence>
<dbReference type="InterPro" id="IPR008594">
    <property type="entry name" value="DcpS/DCS2"/>
</dbReference>
<comment type="catalytic activity">
    <reaction evidence="7 10">
        <text>a 5'-end (N(7)-methyl 5'-triphosphoguanosine)-ribonucleoside in mRNA + H2O = N(7)-methyl-GMP + a 5'-end diphospho-ribonucleoside in mRNA + 2 H(+)</text>
        <dbReference type="Rhea" id="RHEA:65388"/>
        <dbReference type="Rhea" id="RHEA-COMP:17165"/>
        <dbReference type="Rhea" id="RHEA-COMP:17167"/>
        <dbReference type="ChEBI" id="CHEBI:15377"/>
        <dbReference type="ChEBI" id="CHEBI:15378"/>
        <dbReference type="ChEBI" id="CHEBI:58285"/>
        <dbReference type="ChEBI" id="CHEBI:156461"/>
        <dbReference type="ChEBI" id="CHEBI:167616"/>
        <dbReference type="EC" id="3.6.1.59"/>
    </reaction>
</comment>
<dbReference type="GO" id="GO:0005634">
    <property type="term" value="C:nucleus"/>
    <property type="evidence" value="ECO:0007669"/>
    <property type="project" value="UniProtKB-SubCell"/>
</dbReference>
<protein>
    <recommendedName>
        <fullName evidence="4 10">m7GpppX diphosphatase</fullName>
        <ecNumber evidence="3 10">3.6.1.59</ecNumber>
    </recommendedName>
</protein>
<comment type="function">
    <text evidence="10">Decapping scavenger enzyme that catalyzes the cleavage of a residual cap structure following the degradation of mRNAs by the 3'-&gt;5' exosome-mediated mRNA decay pathway.</text>
</comment>
<dbReference type="FunFam" id="3.30.428.10:FF:000006">
    <property type="entry name" value="m7GpppX diphosphatase"/>
    <property type="match status" value="1"/>
</dbReference>
<feature type="binding site" evidence="12">
    <location>
        <position position="189"/>
    </location>
    <ligand>
        <name>substrate</name>
    </ligand>
</feature>
<comment type="subcellular location">
    <subcellularLocation>
        <location evidence="1 10">Nucleus</location>
    </subcellularLocation>
</comment>
<dbReference type="GO" id="GO:0140932">
    <property type="term" value="F:5'-(N(7)-methyl 5'-triphosphoguanosine)-[mRNA] diphosphatase activity"/>
    <property type="evidence" value="ECO:0007669"/>
    <property type="project" value="UniProtKB-EC"/>
</dbReference>
<evidence type="ECO:0000256" key="5">
    <source>
        <dbReference type="ARBA" id="ARBA00022801"/>
    </source>
</evidence>
<evidence type="ECO:0000256" key="9">
    <source>
        <dbReference type="ARBA" id="ARBA00056955"/>
    </source>
</evidence>
<organism evidence="13 14">
    <name type="scientific">Heterorhabditis bacteriophora</name>
    <name type="common">Entomopathogenic nematode worm</name>
    <dbReference type="NCBI Taxonomy" id="37862"/>
    <lineage>
        <taxon>Eukaryota</taxon>
        <taxon>Metazoa</taxon>
        <taxon>Ecdysozoa</taxon>
        <taxon>Nematoda</taxon>
        <taxon>Chromadorea</taxon>
        <taxon>Rhabditida</taxon>
        <taxon>Rhabditina</taxon>
        <taxon>Rhabditomorpha</taxon>
        <taxon>Strongyloidea</taxon>
        <taxon>Heterorhabditidae</taxon>
        <taxon>Heterorhabditis</taxon>
    </lineage>
</organism>
<dbReference type="PANTHER" id="PTHR12978:SF0">
    <property type="entry name" value="M7GPPPX DIPHOSPHATASE"/>
    <property type="match status" value="1"/>
</dbReference>
<feature type="binding site" evidence="12">
    <location>
        <position position="167"/>
    </location>
    <ligand>
        <name>substrate</name>
    </ligand>
</feature>
<dbReference type="Gene3D" id="3.30.200.40">
    <property type="entry name" value="Scavenger mRNA decapping enzyme, N-terminal domain"/>
    <property type="match status" value="1"/>
</dbReference>
<feature type="binding site" evidence="12">
    <location>
        <begin position="250"/>
        <end position="261"/>
    </location>
    <ligand>
        <name>substrate</name>
    </ligand>
</feature>
<dbReference type="Proteomes" id="UP000095283">
    <property type="component" value="Unplaced"/>
</dbReference>
<dbReference type="GO" id="GO:0000932">
    <property type="term" value="C:P-body"/>
    <property type="evidence" value="ECO:0007669"/>
    <property type="project" value="TreeGrafter"/>
</dbReference>
<evidence type="ECO:0000256" key="6">
    <source>
        <dbReference type="ARBA" id="ARBA00023242"/>
    </source>
</evidence>
<evidence type="ECO:0000256" key="4">
    <source>
        <dbReference type="ARBA" id="ARBA00015636"/>
    </source>
</evidence>
<dbReference type="GO" id="GO:0000340">
    <property type="term" value="F:RNA 7-methylguanosine cap binding"/>
    <property type="evidence" value="ECO:0007669"/>
    <property type="project" value="UniProtKB-UniRule"/>
</dbReference>